<evidence type="ECO:0000313" key="2">
    <source>
        <dbReference type="EMBL" id="KKM70072.1"/>
    </source>
</evidence>
<dbReference type="GO" id="GO:0008757">
    <property type="term" value="F:S-adenosylmethionine-dependent methyltransferase activity"/>
    <property type="evidence" value="ECO:0007669"/>
    <property type="project" value="InterPro"/>
</dbReference>
<dbReference type="SUPFAM" id="SSF53335">
    <property type="entry name" value="S-adenosyl-L-methionine-dependent methyltransferases"/>
    <property type="match status" value="1"/>
</dbReference>
<name>A0A0F9MLM0_9ZZZZ</name>
<sequence>MRENSKQSQAWASEFGKEYTDRNNMSIEEMDTMYEKQYGISRSDMNHQFLGYMDRNIRILEVGSNIGLQLQFLQKAGFKNLYGIEISPYAVELSKSLTKNVNIIQGYAQDMPFKDNYFDVVFTSGVLIHINPDEVSDIMREMYRCTMFFIWGFEYFSYELQAIKYREAKETTDLLWKADFPKLFRRSFPDLVLIKETRFKYLQDENEDVMYLLGKGGK</sequence>
<proteinExistence type="predicted"/>
<organism evidence="2">
    <name type="scientific">marine sediment metagenome</name>
    <dbReference type="NCBI Taxonomy" id="412755"/>
    <lineage>
        <taxon>unclassified sequences</taxon>
        <taxon>metagenomes</taxon>
        <taxon>ecological metagenomes</taxon>
    </lineage>
</organism>
<dbReference type="AlphaFoldDB" id="A0A0F9MLM0"/>
<dbReference type="Pfam" id="PF08241">
    <property type="entry name" value="Methyltransf_11"/>
    <property type="match status" value="1"/>
</dbReference>
<comment type="caution">
    <text evidence="2">The sequence shown here is derived from an EMBL/GenBank/DDBJ whole genome shotgun (WGS) entry which is preliminary data.</text>
</comment>
<evidence type="ECO:0000259" key="1">
    <source>
        <dbReference type="Pfam" id="PF08241"/>
    </source>
</evidence>
<reference evidence="2" key="1">
    <citation type="journal article" date="2015" name="Nature">
        <title>Complex archaea that bridge the gap between prokaryotes and eukaryotes.</title>
        <authorList>
            <person name="Spang A."/>
            <person name="Saw J.H."/>
            <person name="Jorgensen S.L."/>
            <person name="Zaremba-Niedzwiedzka K."/>
            <person name="Martijn J."/>
            <person name="Lind A.E."/>
            <person name="van Eijk R."/>
            <person name="Schleper C."/>
            <person name="Guy L."/>
            <person name="Ettema T.J."/>
        </authorList>
    </citation>
    <scope>NUCLEOTIDE SEQUENCE</scope>
</reference>
<accession>A0A0F9MLM0</accession>
<dbReference type="CDD" id="cd02440">
    <property type="entry name" value="AdoMet_MTases"/>
    <property type="match status" value="1"/>
</dbReference>
<dbReference type="InterPro" id="IPR029063">
    <property type="entry name" value="SAM-dependent_MTases_sf"/>
</dbReference>
<protein>
    <recommendedName>
        <fullName evidence="1">Methyltransferase type 11 domain-containing protein</fullName>
    </recommendedName>
</protein>
<dbReference type="InterPro" id="IPR020027">
    <property type="entry name" value="Pseudamin_synth-assoc_MeTrfase"/>
</dbReference>
<dbReference type="Gene3D" id="3.40.50.150">
    <property type="entry name" value="Vaccinia Virus protein VP39"/>
    <property type="match status" value="1"/>
</dbReference>
<gene>
    <name evidence="2" type="ORF">LCGC14_1444360</name>
</gene>
<dbReference type="InterPro" id="IPR013216">
    <property type="entry name" value="Methyltransf_11"/>
</dbReference>
<feature type="domain" description="Methyltransferase type 11" evidence="1">
    <location>
        <begin position="60"/>
        <end position="145"/>
    </location>
</feature>
<dbReference type="EMBL" id="LAZR01009884">
    <property type="protein sequence ID" value="KKM70072.1"/>
    <property type="molecule type" value="Genomic_DNA"/>
</dbReference>
<dbReference type="NCBIfam" id="TIGR03587">
    <property type="entry name" value="Pse_Me-ase"/>
    <property type="match status" value="1"/>
</dbReference>